<comment type="similarity">
    <text evidence="9">Belongs to the FtsQ/DivIB family. FtsQ subfamily.</text>
</comment>
<keyword evidence="8 9" id="KW-0131">Cell cycle</keyword>
<name>A0ABS6N936_9RHOB</name>
<keyword evidence="12" id="KW-1185">Reference proteome</keyword>
<gene>
    <name evidence="9" type="primary">ftsQ</name>
    <name evidence="11" type="ORF">KUH32_12130</name>
</gene>
<dbReference type="PANTHER" id="PTHR35851">
    <property type="entry name" value="CELL DIVISION PROTEIN FTSQ"/>
    <property type="match status" value="1"/>
</dbReference>
<evidence type="ECO:0000256" key="4">
    <source>
        <dbReference type="ARBA" id="ARBA00022618"/>
    </source>
</evidence>
<evidence type="ECO:0000256" key="6">
    <source>
        <dbReference type="ARBA" id="ARBA00022989"/>
    </source>
</evidence>
<evidence type="ECO:0000256" key="7">
    <source>
        <dbReference type="ARBA" id="ARBA00023136"/>
    </source>
</evidence>
<evidence type="ECO:0000256" key="9">
    <source>
        <dbReference type="HAMAP-Rule" id="MF_00911"/>
    </source>
</evidence>
<dbReference type="HAMAP" id="MF_00911">
    <property type="entry name" value="FtsQ_subfam"/>
    <property type="match status" value="1"/>
</dbReference>
<reference evidence="11" key="1">
    <citation type="submission" date="2021-06" db="EMBL/GenBank/DDBJ databases">
        <title>Thalassococcus sp. CAU 1522 isolated from sea sand, Republic of Korea.</title>
        <authorList>
            <person name="Kim W."/>
        </authorList>
    </citation>
    <scope>NUCLEOTIDE SEQUENCE</scope>
    <source>
        <strain evidence="11">CAU 1522</strain>
    </source>
</reference>
<evidence type="ECO:0000256" key="2">
    <source>
        <dbReference type="ARBA" id="ARBA00022475"/>
    </source>
</evidence>
<keyword evidence="2 9" id="KW-1003">Cell membrane</keyword>
<dbReference type="PROSITE" id="PS51779">
    <property type="entry name" value="POTRA"/>
    <property type="match status" value="1"/>
</dbReference>
<sequence>MRQIGDIQKIGPRFDAQAAEADKITRSDPAPSRLAYRIERLMLTPFFRFSLRVLLPCALTFGLGSLWFAQPQNRAAFLSMVEDVRAEVESRPEFQVKMMAVDGAAPDVAEMVRAVLPVDFPVSSFELDLDEMQDRVVALDPVKTATLRIRQGGVLQVDIVERVPRVLFRGETGLTLLDGTGVLVGPAVARADFPDLPVLAGEDAARAVPEALALFDAIGPLEPRLRGFERVGARRWDVVLDRGQRILLPEQGAVAALERAIAMDQAVDMLARDVVAVDLRLPQRPTVRMTGQAVQEYWRIKSIEAGGEEQE</sequence>
<dbReference type="RefSeq" id="WP_217778734.1">
    <property type="nucleotide sequence ID" value="NZ_JAHRWL010000002.1"/>
</dbReference>
<accession>A0ABS6N936</accession>
<feature type="domain" description="POTRA" evidence="10">
    <location>
        <begin position="94"/>
        <end position="162"/>
    </location>
</feature>
<comment type="caution">
    <text evidence="11">The sequence shown here is derived from an EMBL/GenBank/DDBJ whole genome shotgun (WGS) entry which is preliminary data.</text>
</comment>
<organism evidence="11 12">
    <name type="scientific">Thalassococcus arenae</name>
    <dbReference type="NCBI Taxonomy" id="2851652"/>
    <lineage>
        <taxon>Bacteria</taxon>
        <taxon>Pseudomonadati</taxon>
        <taxon>Pseudomonadota</taxon>
        <taxon>Alphaproteobacteria</taxon>
        <taxon>Rhodobacterales</taxon>
        <taxon>Roseobacteraceae</taxon>
        <taxon>Thalassococcus</taxon>
    </lineage>
</organism>
<comment type="function">
    <text evidence="9">Essential cell division protein.</text>
</comment>
<evidence type="ECO:0000313" key="11">
    <source>
        <dbReference type="EMBL" id="MBV2360526.1"/>
    </source>
</evidence>
<evidence type="ECO:0000256" key="3">
    <source>
        <dbReference type="ARBA" id="ARBA00022519"/>
    </source>
</evidence>
<keyword evidence="5 9" id="KW-0812">Transmembrane</keyword>
<evidence type="ECO:0000256" key="5">
    <source>
        <dbReference type="ARBA" id="ARBA00022692"/>
    </source>
</evidence>
<dbReference type="InterPro" id="IPR034746">
    <property type="entry name" value="POTRA"/>
</dbReference>
<keyword evidence="4 9" id="KW-0132">Cell division</keyword>
<protein>
    <recommendedName>
        <fullName evidence="9">Cell division protein FtsQ</fullName>
    </recommendedName>
</protein>
<evidence type="ECO:0000256" key="8">
    <source>
        <dbReference type="ARBA" id="ARBA00023306"/>
    </source>
</evidence>
<evidence type="ECO:0000259" key="10">
    <source>
        <dbReference type="PROSITE" id="PS51779"/>
    </source>
</evidence>
<dbReference type="Proteomes" id="UP001166293">
    <property type="component" value="Unassembled WGS sequence"/>
</dbReference>
<comment type="subcellular location">
    <subcellularLocation>
        <location evidence="9">Cell inner membrane</location>
        <topology evidence="9">Single-pass type II membrane protein</topology>
    </subcellularLocation>
    <subcellularLocation>
        <location evidence="1">Membrane</location>
    </subcellularLocation>
    <text evidence="9">Localizes to the division septum.</text>
</comment>
<dbReference type="InterPro" id="IPR026579">
    <property type="entry name" value="FtsQ"/>
</dbReference>
<dbReference type="PANTHER" id="PTHR35851:SF1">
    <property type="entry name" value="CELL DIVISION PROTEIN FTSQ"/>
    <property type="match status" value="1"/>
</dbReference>
<evidence type="ECO:0000256" key="1">
    <source>
        <dbReference type="ARBA" id="ARBA00004370"/>
    </source>
</evidence>
<feature type="transmembrane region" description="Helical" evidence="9">
    <location>
        <begin position="49"/>
        <end position="69"/>
    </location>
</feature>
<keyword evidence="6 9" id="KW-1133">Transmembrane helix</keyword>
<proteinExistence type="inferred from homology"/>
<keyword evidence="3 9" id="KW-0997">Cell inner membrane</keyword>
<dbReference type="EMBL" id="JAHRWL010000002">
    <property type="protein sequence ID" value="MBV2360526.1"/>
    <property type="molecule type" value="Genomic_DNA"/>
</dbReference>
<dbReference type="GO" id="GO:0051301">
    <property type="term" value="P:cell division"/>
    <property type="evidence" value="ECO:0007669"/>
    <property type="project" value="UniProtKB-KW"/>
</dbReference>
<keyword evidence="7 9" id="KW-0472">Membrane</keyword>
<evidence type="ECO:0000313" key="12">
    <source>
        <dbReference type="Proteomes" id="UP001166293"/>
    </source>
</evidence>
<dbReference type="InterPro" id="IPR005548">
    <property type="entry name" value="Cell_div_FtsQ/DivIB_C"/>
</dbReference>
<dbReference type="Pfam" id="PF03799">
    <property type="entry name" value="FtsQ_DivIB_C"/>
    <property type="match status" value="1"/>
</dbReference>